<gene>
    <name evidence="2" type="ORF">F5147DRAFT_690262</name>
</gene>
<evidence type="ECO:0000256" key="1">
    <source>
        <dbReference type="SAM" id="MobiDB-lite"/>
    </source>
</evidence>
<evidence type="ECO:0000313" key="3">
    <source>
        <dbReference type="Proteomes" id="UP000823399"/>
    </source>
</evidence>
<accession>A0A9P7JVA2</accession>
<organism evidence="2 3">
    <name type="scientific">Suillus discolor</name>
    <dbReference type="NCBI Taxonomy" id="1912936"/>
    <lineage>
        <taxon>Eukaryota</taxon>
        <taxon>Fungi</taxon>
        <taxon>Dikarya</taxon>
        <taxon>Basidiomycota</taxon>
        <taxon>Agaricomycotina</taxon>
        <taxon>Agaricomycetes</taxon>
        <taxon>Agaricomycetidae</taxon>
        <taxon>Boletales</taxon>
        <taxon>Suillineae</taxon>
        <taxon>Suillaceae</taxon>
        <taxon>Suillus</taxon>
    </lineage>
</organism>
<reference evidence="2" key="1">
    <citation type="journal article" date="2020" name="New Phytol.">
        <title>Comparative genomics reveals dynamic genome evolution in host specialist ectomycorrhizal fungi.</title>
        <authorList>
            <person name="Lofgren L.A."/>
            <person name="Nguyen N.H."/>
            <person name="Vilgalys R."/>
            <person name="Ruytinx J."/>
            <person name="Liao H.L."/>
            <person name="Branco S."/>
            <person name="Kuo A."/>
            <person name="LaButti K."/>
            <person name="Lipzen A."/>
            <person name="Andreopoulos W."/>
            <person name="Pangilinan J."/>
            <person name="Riley R."/>
            <person name="Hundley H."/>
            <person name="Na H."/>
            <person name="Barry K."/>
            <person name="Grigoriev I.V."/>
            <person name="Stajich J.E."/>
            <person name="Kennedy P.G."/>
        </authorList>
    </citation>
    <scope>NUCLEOTIDE SEQUENCE</scope>
    <source>
        <strain evidence="2">FC423</strain>
    </source>
</reference>
<dbReference type="OrthoDB" id="2667579at2759"/>
<evidence type="ECO:0000313" key="2">
    <source>
        <dbReference type="EMBL" id="KAG2110349.1"/>
    </source>
</evidence>
<protein>
    <submittedName>
        <fullName evidence="2">Uncharacterized protein</fullName>
    </submittedName>
</protein>
<dbReference type="Proteomes" id="UP000823399">
    <property type="component" value="Unassembled WGS sequence"/>
</dbReference>
<dbReference type="EMBL" id="JABBWM010000021">
    <property type="protein sequence ID" value="KAG2110349.1"/>
    <property type="molecule type" value="Genomic_DNA"/>
</dbReference>
<dbReference type="GeneID" id="64699303"/>
<dbReference type="RefSeq" id="XP_041294027.1">
    <property type="nucleotide sequence ID" value="XM_041437044.1"/>
</dbReference>
<dbReference type="AlphaFoldDB" id="A0A9P7JVA2"/>
<keyword evidence="3" id="KW-1185">Reference proteome</keyword>
<name>A0A9P7JVA2_9AGAM</name>
<sequence length="286" mass="31640">MDPPTTTTRRKTNYEKGEHYLRLSLETLDELASLSKHECLSENQKTSFDEAYRDGKILSQETIEIRDKLLTQKKSFRKFLVNLFIRQSSTKHFYKVAHENYSSIRRTSDDLNRILISEIDALLVSGNLRLSAQGNEAVNKESLPRSVVEDNLGWCEDSLLDEEDGSTRSPCDVVEGNHSVEDLSSNEDTRDIHLDVHTEQGQEVFAILNRLGLKLDDNGGGGGDDDDDDGSATAIPSHSQSRAPSPRPSLCTINIYINKSVVSFDSESTGATLIAGANEGVGSGYQ</sequence>
<proteinExistence type="predicted"/>
<feature type="region of interest" description="Disordered" evidence="1">
    <location>
        <begin position="161"/>
        <end position="186"/>
    </location>
</feature>
<comment type="caution">
    <text evidence="2">The sequence shown here is derived from an EMBL/GenBank/DDBJ whole genome shotgun (WGS) entry which is preliminary data.</text>
</comment>
<feature type="compositionally biased region" description="Polar residues" evidence="1">
    <location>
        <begin position="234"/>
        <end position="243"/>
    </location>
</feature>
<feature type="region of interest" description="Disordered" evidence="1">
    <location>
        <begin position="218"/>
        <end position="249"/>
    </location>
</feature>